<organism evidence="1 2">
    <name type="scientific">Catenovulum adriaticum</name>
    <dbReference type="NCBI Taxonomy" id="2984846"/>
    <lineage>
        <taxon>Bacteria</taxon>
        <taxon>Pseudomonadati</taxon>
        <taxon>Pseudomonadota</taxon>
        <taxon>Gammaproteobacteria</taxon>
        <taxon>Alteromonadales</taxon>
        <taxon>Alteromonadaceae</taxon>
        <taxon>Catenovulum</taxon>
    </lineage>
</organism>
<dbReference type="RefSeq" id="WP_268075748.1">
    <property type="nucleotide sequence ID" value="NZ_CP109965.1"/>
</dbReference>
<dbReference type="Proteomes" id="UP001163726">
    <property type="component" value="Chromosome"/>
</dbReference>
<evidence type="ECO:0000313" key="1">
    <source>
        <dbReference type="EMBL" id="WAJ71272.1"/>
    </source>
</evidence>
<name>A0ABY7ANY0_9ALTE</name>
<evidence type="ECO:0000313" key="2">
    <source>
        <dbReference type="Proteomes" id="UP001163726"/>
    </source>
</evidence>
<reference evidence="1" key="1">
    <citation type="submission" date="2022-10" db="EMBL/GenBank/DDBJ databases">
        <title>Catenovulum adriacola sp. nov. isolated in the Harbour of Susak.</title>
        <authorList>
            <person name="Schoch T."/>
            <person name="Reich S.J."/>
            <person name="Stoeferle S."/>
            <person name="Flaiz M."/>
            <person name="Kazda M."/>
            <person name="Riedel C.U."/>
            <person name="Duerre P."/>
        </authorList>
    </citation>
    <scope>NUCLEOTIDE SEQUENCE</scope>
    <source>
        <strain evidence="1">TS8</strain>
    </source>
</reference>
<keyword evidence="2" id="KW-1185">Reference proteome</keyword>
<protein>
    <submittedName>
        <fullName evidence="1">Uncharacterized protein</fullName>
    </submittedName>
</protein>
<sequence length="152" mass="17502">MRNDKPFNKNSTVSKRSKQWLGATGLKEYIKGYHNIFIQNIISKKTALIVKPHDIAKCRTLFQKLKKLVRIFCCAISLTSKQKLNINELTSIMMQILAQPNLCAFSLPSAVSFSNQKITKKLTFSNRLETKIKKKTTITKIIRLLTYLIRNI</sequence>
<accession>A0ABY7ANY0</accession>
<gene>
    <name evidence="1" type="ORF">OLW01_05595</name>
</gene>
<proteinExistence type="predicted"/>
<dbReference type="EMBL" id="CP109965">
    <property type="protein sequence ID" value="WAJ71272.1"/>
    <property type="molecule type" value="Genomic_DNA"/>
</dbReference>